<accession>E9H0U2</accession>
<dbReference type="InterPro" id="IPR013106">
    <property type="entry name" value="Ig_V-set"/>
</dbReference>
<dbReference type="Proteomes" id="UP000000305">
    <property type="component" value="Unassembled WGS sequence"/>
</dbReference>
<proteinExistence type="predicted"/>
<dbReference type="InParanoid" id="E9H0U2"/>
<dbReference type="CDD" id="cd00096">
    <property type="entry name" value="Ig"/>
    <property type="match status" value="1"/>
</dbReference>
<dbReference type="InterPro" id="IPR036179">
    <property type="entry name" value="Ig-like_dom_sf"/>
</dbReference>
<sequence length="325" mass="36204">MSSSVCYVAVFSKLLLLLFVLIASVLIQSVAPNVFFPVETSRDLVQYRSLKDILFRSQSEDNDQQHSIESPVVASFRPANPSPTLASSPHSGAVGVSKIRFLDADEFFVPNFSPVPHSEFIPPAAQTEGRRANSPNSNPDHTTVVRQAKSPEINESAIGTSVTGSPAQDRWPWPYSKPIKQAVNIQSRQQSPSLIVKKSVAKPYRLLTRTSSCPKLLHDLTITCSWPKQQQLQQPVEFQWYKTQHRSVAETQNNLLESTIKTPIAFGTQMIHKDPRYGVSVVSDSAYLTIRQLKPQDCGSYICEAVDVHNATVISNTEFLIFLCY</sequence>
<evidence type="ECO:0000313" key="3">
    <source>
        <dbReference type="EMBL" id="EFX74517.1"/>
    </source>
</evidence>
<evidence type="ECO:0000313" key="4">
    <source>
        <dbReference type="Proteomes" id="UP000000305"/>
    </source>
</evidence>
<dbReference type="EMBL" id="GL732582">
    <property type="protein sequence ID" value="EFX74517.1"/>
    <property type="molecule type" value="Genomic_DNA"/>
</dbReference>
<dbReference type="Gene3D" id="2.60.40.10">
    <property type="entry name" value="Immunoglobulins"/>
    <property type="match status" value="1"/>
</dbReference>
<dbReference type="Pfam" id="PF07686">
    <property type="entry name" value="V-set"/>
    <property type="match status" value="1"/>
</dbReference>
<evidence type="ECO:0000259" key="2">
    <source>
        <dbReference type="PROSITE" id="PS50835"/>
    </source>
</evidence>
<gene>
    <name evidence="3" type="ORF">DAPPUDRAFT_307174</name>
</gene>
<evidence type="ECO:0000256" key="1">
    <source>
        <dbReference type="SAM" id="MobiDB-lite"/>
    </source>
</evidence>
<dbReference type="OrthoDB" id="6339517at2759"/>
<feature type="compositionally biased region" description="Polar residues" evidence="1">
    <location>
        <begin position="133"/>
        <end position="145"/>
    </location>
</feature>
<organism evidence="3 4">
    <name type="scientific">Daphnia pulex</name>
    <name type="common">Water flea</name>
    <dbReference type="NCBI Taxonomy" id="6669"/>
    <lineage>
        <taxon>Eukaryota</taxon>
        <taxon>Metazoa</taxon>
        <taxon>Ecdysozoa</taxon>
        <taxon>Arthropoda</taxon>
        <taxon>Crustacea</taxon>
        <taxon>Branchiopoda</taxon>
        <taxon>Diplostraca</taxon>
        <taxon>Cladocera</taxon>
        <taxon>Anomopoda</taxon>
        <taxon>Daphniidae</taxon>
        <taxon>Daphnia</taxon>
    </lineage>
</organism>
<dbReference type="HOGENOM" id="CLU_855955_0_0_1"/>
<feature type="region of interest" description="Disordered" evidence="1">
    <location>
        <begin position="119"/>
        <end position="173"/>
    </location>
</feature>
<feature type="compositionally biased region" description="Polar residues" evidence="1">
    <location>
        <begin position="157"/>
        <end position="166"/>
    </location>
</feature>
<dbReference type="KEGG" id="dpx:DAPPUDRAFT_307174"/>
<dbReference type="SUPFAM" id="SSF48726">
    <property type="entry name" value="Immunoglobulin"/>
    <property type="match status" value="1"/>
</dbReference>
<dbReference type="InterPro" id="IPR013783">
    <property type="entry name" value="Ig-like_fold"/>
</dbReference>
<name>E9H0U2_DAPPU</name>
<keyword evidence="4" id="KW-1185">Reference proteome</keyword>
<protein>
    <recommendedName>
        <fullName evidence="2">Ig-like domain-containing protein</fullName>
    </recommendedName>
</protein>
<dbReference type="PROSITE" id="PS50835">
    <property type="entry name" value="IG_LIKE"/>
    <property type="match status" value="1"/>
</dbReference>
<feature type="domain" description="Ig-like" evidence="2">
    <location>
        <begin position="192"/>
        <end position="315"/>
    </location>
</feature>
<dbReference type="AlphaFoldDB" id="E9H0U2"/>
<reference evidence="3 4" key="1">
    <citation type="journal article" date="2011" name="Science">
        <title>The ecoresponsive genome of Daphnia pulex.</title>
        <authorList>
            <person name="Colbourne J.K."/>
            <person name="Pfrender M.E."/>
            <person name="Gilbert D."/>
            <person name="Thomas W.K."/>
            <person name="Tucker A."/>
            <person name="Oakley T.H."/>
            <person name="Tokishita S."/>
            <person name="Aerts A."/>
            <person name="Arnold G.J."/>
            <person name="Basu M.K."/>
            <person name="Bauer D.J."/>
            <person name="Caceres C.E."/>
            <person name="Carmel L."/>
            <person name="Casola C."/>
            <person name="Choi J.H."/>
            <person name="Detter J.C."/>
            <person name="Dong Q."/>
            <person name="Dusheyko S."/>
            <person name="Eads B.D."/>
            <person name="Frohlich T."/>
            <person name="Geiler-Samerotte K.A."/>
            <person name="Gerlach D."/>
            <person name="Hatcher P."/>
            <person name="Jogdeo S."/>
            <person name="Krijgsveld J."/>
            <person name="Kriventseva E.V."/>
            <person name="Kultz D."/>
            <person name="Laforsch C."/>
            <person name="Lindquist E."/>
            <person name="Lopez J."/>
            <person name="Manak J.R."/>
            <person name="Muller J."/>
            <person name="Pangilinan J."/>
            <person name="Patwardhan R.P."/>
            <person name="Pitluck S."/>
            <person name="Pritham E.J."/>
            <person name="Rechtsteiner A."/>
            <person name="Rho M."/>
            <person name="Rogozin I.B."/>
            <person name="Sakarya O."/>
            <person name="Salamov A."/>
            <person name="Schaack S."/>
            <person name="Shapiro H."/>
            <person name="Shiga Y."/>
            <person name="Skalitzky C."/>
            <person name="Smith Z."/>
            <person name="Souvorov A."/>
            <person name="Sung W."/>
            <person name="Tang Z."/>
            <person name="Tsuchiya D."/>
            <person name="Tu H."/>
            <person name="Vos H."/>
            <person name="Wang M."/>
            <person name="Wolf Y.I."/>
            <person name="Yamagata H."/>
            <person name="Yamada T."/>
            <person name="Ye Y."/>
            <person name="Shaw J.R."/>
            <person name="Andrews J."/>
            <person name="Crease T.J."/>
            <person name="Tang H."/>
            <person name="Lucas S.M."/>
            <person name="Robertson H.M."/>
            <person name="Bork P."/>
            <person name="Koonin E.V."/>
            <person name="Zdobnov E.M."/>
            <person name="Grigoriev I.V."/>
            <person name="Lynch M."/>
            <person name="Boore J.L."/>
        </authorList>
    </citation>
    <scope>NUCLEOTIDE SEQUENCE [LARGE SCALE GENOMIC DNA]</scope>
</reference>
<dbReference type="InterPro" id="IPR007110">
    <property type="entry name" value="Ig-like_dom"/>
</dbReference>